<gene>
    <name evidence="14" type="ORF">B0F87_101691</name>
</gene>
<comment type="similarity">
    <text evidence="9">Belongs to the glycosyltransferase 9 family.</text>
</comment>
<dbReference type="PANTHER" id="PTHR30160:SF19">
    <property type="entry name" value="LIPOPOLYSACCHARIDE HEPTOSYLTRANSFERASE 1"/>
    <property type="match status" value="1"/>
</dbReference>
<keyword evidence="8" id="KW-0472">Membrane</keyword>
<keyword evidence="3" id="KW-1003">Cell membrane</keyword>
<dbReference type="InterPro" id="IPR011908">
    <property type="entry name" value="LipoPS_heptosylTferase-I"/>
</dbReference>
<dbReference type="GO" id="GO:0005886">
    <property type="term" value="C:plasma membrane"/>
    <property type="evidence" value="ECO:0007669"/>
    <property type="project" value="UniProtKB-SubCell"/>
</dbReference>
<dbReference type="RefSeq" id="WP_104427635.1">
    <property type="nucleotide sequence ID" value="NZ_PTIZ01000001.1"/>
</dbReference>
<reference evidence="14 15" key="1">
    <citation type="submission" date="2018-02" db="EMBL/GenBank/DDBJ databases">
        <title>Subsurface microbial communities from deep shales in Ohio and West Virginia, USA.</title>
        <authorList>
            <person name="Wrighton K."/>
        </authorList>
    </citation>
    <scope>NUCLEOTIDE SEQUENCE [LARGE SCALE GENOMIC DNA]</scope>
    <source>
        <strain evidence="14 15">OWC-DMM</strain>
    </source>
</reference>
<dbReference type="NCBIfam" id="TIGR02193">
    <property type="entry name" value="heptsyl_trn_I"/>
    <property type="match status" value="1"/>
</dbReference>
<evidence type="ECO:0000256" key="4">
    <source>
        <dbReference type="ARBA" id="ARBA00022519"/>
    </source>
</evidence>
<keyword evidence="6 14" id="KW-0808">Transferase</keyword>
<evidence type="ECO:0000256" key="7">
    <source>
        <dbReference type="ARBA" id="ARBA00022985"/>
    </source>
</evidence>
<dbReference type="GO" id="GO:0008713">
    <property type="term" value="F:ADP-heptose-lipopolysaccharide heptosyltransferase activity"/>
    <property type="evidence" value="ECO:0007669"/>
    <property type="project" value="TreeGrafter"/>
</dbReference>
<dbReference type="SUPFAM" id="SSF53756">
    <property type="entry name" value="UDP-Glycosyltransferase/glycogen phosphorylase"/>
    <property type="match status" value="1"/>
</dbReference>
<evidence type="ECO:0000256" key="1">
    <source>
        <dbReference type="ARBA" id="ARBA00004515"/>
    </source>
</evidence>
<evidence type="ECO:0000256" key="12">
    <source>
        <dbReference type="ARBA" id="ARBA00044330"/>
    </source>
</evidence>
<dbReference type="GO" id="GO:0009244">
    <property type="term" value="P:lipopolysaccharide core region biosynthetic process"/>
    <property type="evidence" value="ECO:0007669"/>
    <property type="project" value="InterPro"/>
</dbReference>
<evidence type="ECO:0000256" key="9">
    <source>
        <dbReference type="ARBA" id="ARBA00043995"/>
    </source>
</evidence>
<dbReference type="GO" id="GO:0005829">
    <property type="term" value="C:cytosol"/>
    <property type="evidence" value="ECO:0007669"/>
    <property type="project" value="TreeGrafter"/>
</dbReference>
<evidence type="ECO:0000256" key="10">
    <source>
        <dbReference type="ARBA" id="ARBA00044041"/>
    </source>
</evidence>
<evidence type="ECO:0000256" key="3">
    <source>
        <dbReference type="ARBA" id="ARBA00022475"/>
    </source>
</evidence>
<evidence type="ECO:0000256" key="2">
    <source>
        <dbReference type="ARBA" id="ARBA00004713"/>
    </source>
</evidence>
<comment type="pathway">
    <text evidence="2">Bacterial outer membrane biogenesis; LPS core biosynthesis.</text>
</comment>
<name>A0A2S6HLD8_9GAMM</name>
<comment type="catalytic activity">
    <reaction evidence="13">
        <text>an alpha-Kdo-(2-&gt;4)-alpha-Kdo-(2-&gt;6)-lipid A + ADP-L-glycero-beta-D-manno-heptose = an L-alpha-D-Hep-(1-&gt;5)-[alpha-Kdo-(2-&gt;4)]-alpha-Kdo-(2-&gt;6)-lipid A + ADP + H(+)</text>
        <dbReference type="Rhea" id="RHEA:74067"/>
        <dbReference type="ChEBI" id="CHEBI:15378"/>
        <dbReference type="ChEBI" id="CHEBI:61506"/>
        <dbReference type="ChEBI" id="CHEBI:176431"/>
        <dbReference type="ChEBI" id="CHEBI:193068"/>
        <dbReference type="ChEBI" id="CHEBI:456216"/>
        <dbReference type="EC" id="2.4.99.23"/>
    </reaction>
</comment>
<evidence type="ECO:0000256" key="11">
    <source>
        <dbReference type="ARBA" id="ARBA00044190"/>
    </source>
</evidence>
<dbReference type="Proteomes" id="UP000240010">
    <property type="component" value="Unassembled WGS sequence"/>
</dbReference>
<comment type="subcellular location">
    <subcellularLocation>
        <location evidence="1">Cell inner membrane</location>
        <topology evidence="1">Peripheral membrane protein</topology>
        <orientation evidence="1">Cytoplasmic side</orientation>
    </subcellularLocation>
</comment>
<comment type="caution">
    <text evidence="14">The sequence shown here is derived from an EMBL/GenBank/DDBJ whole genome shotgun (WGS) entry which is preliminary data.</text>
</comment>
<evidence type="ECO:0000313" key="14">
    <source>
        <dbReference type="EMBL" id="PPK78309.1"/>
    </source>
</evidence>
<keyword evidence="7" id="KW-0448">Lipopolysaccharide biosynthesis</keyword>
<evidence type="ECO:0000256" key="6">
    <source>
        <dbReference type="ARBA" id="ARBA00022679"/>
    </source>
</evidence>
<dbReference type="PANTHER" id="PTHR30160">
    <property type="entry name" value="TETRAACYLDISACCHARIDE 4'-KINASE-RELATED"/>
    <property type="match status" value="1"/>
</dbReference>
<dbReference type="AlphaFoldDB" id="A0A2S6HLD8"/>
<dbReference type="InterPro" id="IPR002201">
    <property type="entry name" value="Glyco_trans_9"/>
</dbReference>
<dbReference type="Gene3D" id="3.40.50.2000">
    <property type="entry name" value="Glycogen Phosphorylase B"/>
    <property type="match status" value="2"/>
</dbReference>
<evidence type="ECO:0000256" key="13">
    <source>
        <dbReference type="ARBA" id="ARBA00049201"/>
    </source>
</evidence>
<organism evidence="14 15">
    <name type="scientific">Methylobacter tundripaludum</name>
    <dbReference type="NCBI Taxonomy" id="173365"/>
    <lineage>
        <taxon>Bacteria</taxon>
        <taxon>Pseudomonadati</taxon>
        <taxon>Pseudomonadota</taxon>
        <taxon>Gammaproteobacteria</taxon>
        <taxon>Methylococcales</taxon>
        <taxon>Methylococcaceae</taxon>
        <taxon>Methylobacter</taxon>
    </lineage>
</organism>
<evidence type="ECO:0000256" key="8">
    <source>
        <dbReference type="ARBA" id="ARBA00023136"/>
    </source>
</evidence>
<dbReference type="CDD" id="cd03789">
    <property type="entry name" value="GT9_LPS_heptosyltransferase"/>
    <property type="match status" value="1"/>
</dbReference>
<evidence type="ECO:0000256" key="5">
    <source>
        <dbReference type="ARBA" id="ARBA00022676"/>
    </source>
</evidence>
<keyword evidence="4" id="KW-0997">Cell inner membrane</keyword>
<dbReference type="EC" id="2.4.99.23" evidence="10"/>
<protein>
    <recommendedName>
        <fullName evidence="11">Lipopolysaccharide heptosyltransferase 1</fullName>
        <ecNumber evidence="10">2.4.99.23</ecNumber>
    </recommendedName>
    <alternativeName>
        <fullName evidence="12">ADP-heptose:lipopolysaccharide heptosyltransferase I</fullName>
    </alternativeName>
</protein>
<proteinExistence type="inferred from homology"/>
<accession>A0A2S6HLD8</accession>
<dbReference type="EMBL" id="PTIZ01000001">
    <property type="protein sequence ID" value="PPK78309.1"/>
    <property type="molecule type" value="Genomic_DNA"/>
</dbReference>
<sequence length="332" mass="37064">MKIAIVKLSALGDIVHAMVALQFIKAHSPEVQIDWIVEERFAEVLKHNPDIDNVLTVNLKALKTNKAGVFAQLKKIRSYANNNYDLVIDAQGLIKSAVTAKLVGTRIAGFDADSIREKAASWFYDIKVACAYDANTIDRNALILSSPLGIDISTEQILNKKPFLFFNNEDPQIYDYLLKDRINIVLVIGSTWDSRNYPAAKFVKIAEALQQNCLVVWGSEQEKATAEWMATQSDLIKVMPKLDLNSLKALIAKADLLIGNDTGPTHMAWGLNRPSITIFGPTPVSRVYQTDINKVVKSASIVNPYKLDKQDYSIKDIDEQEIIKQAKFLLSL</sequence>
<dbReference type="Pfam" id="PF01075">
    <property type="entry name" value="Glyco_transf_9"/>
    <property type="match status" value="1"/>
</dbReference>
<keyword evidence="5" id="KW-0328">Glycosyltransferase</keyword>
<evidence type="ECO:0000313" key="15">
    <source>
        <dbReference type="Proteomes" id="UP000240010"/>
    </source>
</evidence>
<dbReference type="InterPro" id="IPR051199">
    <property type="entry name" value="LPS_LOS_Heptosyltrfase"/>
</dbReference>